<protein>
    <recommendedName>
        <fullName evidence="4">Secreted protein</fullName>
    </recommendedName>
</protein>
<accession>A0AAJ6GVY3</accession>
<organism evidence="2 3">
    <name type="scientific">Xanthomonas oryzae pv. leersiae</name>
    <dbReference type="NCBI Taxonomy" id="3112258"/>
    <lineage>
        <taxon>Bacteria</taxon>
        <taxon>Pseudomonadati</taxon>
        <taxon>Pseudomonadota</taxon>
        <taxon>Gammaproteobacteria</taxon>
        <taxon>Lysobacterales</taxon>
        <taxon>Lysobacteraceae</taxon>
        <taxon>Xanthomonas</taxon>
    </lineage>
</organism>
<name>A0AAJ6GVY3_9XANT</name>
<evidence type="ECO:0008006" key="4">
    <source>
        <dbReference type="Google" id="ProtNLM"/>
    </source>
</evidence>
<keyword evidence="1" id="KW-0732">Signal</keyword>
<evidence type="ECO:0000256" key="1">
    <source>
        <dbReference type="SAM" id="SignalP"/>
    </source>
</evidence>
<dbReference type="RefSeq" id="WP_207306655.1">
    <property type="nucleotide sequence ID" value="NZ_CP127225.1"/>
</dbReference>
<gene>
    <name evidence="2" type="ORF">QN060_03170</name>
</gene>
<dbReference type="Proteomes" id="UP001228059">
    <property type="component" value="Chromosome"/>
</dbReference>
<feature type="chain" id="PRO_5042525058" description="Secreted protein" evidence="1">
    <location>
        <begin position="32"/>
        <end position="207"/>
    </location>
</feature>
<dbReference type="AlphaFoldDB" id="A0AAJ6GVY3"/>
<evidence type="ECO:0000313" key="2">
    <source>
        <dbReference type="EMBL" id="WIX07149.1"/>
    </source>
</evidence>
<reference evidence="2 3" key="1">
    <citation type="submission" date="2023-05" db="EMBL/GenBank/DDBJ databases">
        <title>Complete Genome Resource of Xanthomonas oryzae pv. leersiae Strain YNJC Isolated From Plateau Japonica Rice in Southwest China.</title>
        <authorList>
            <person name="Aa X."/>
            <person name="Mei L."/>
            <person name="Liu P."/>
            <person name="Yang Y."/>
            <person name="Tang C."/>
            <person name="Zhang F."/>
            <person name="Dong C."/>
            <person name="Wang B."/>
            <person name="Chen X."/>
            <person name="Dai L."/>
        </authorList>
    </citation>
    <scope>NUCLEOTIDE SEQUENCE [LARGE SCALE GENOMIC DNA]</scope>
    <source>
        <strain evidence="2 3">YNJC</strain>
    </source>
</reference>
<feature type="signal peptide" evidence="1">
    <location>
        <begin position="1"/>
        <end position="31"/>
    </location>
</feature>
<proteinExistence type="predicted"/>
<evidence type="ECO:0000313" key="3">
    <source>
        <dbReference type="Proteomes" id="UP001228059"/>
    </source>
</evidence>
<sequence length="207" mass="21707">MFDGTVEAVLNVMIRLLVVSLAVACAAPVLAAEQTHAQIDGTGARIRMFGQNGVGIVLYKDAVCTATYGEKVRASGSLGSAFGSLMGSVKNQAIGIPETQNTRNLHERKMIGSKPFYKEYAIEAGKPVVVEAGASSPAHWTSTPGFKSGWTCGPLLASTFVPEAGADYEVALDLDFRNSLCTLAVKRVAADGQVTPVDVAPVSKDCK</sequence>
<dbReference type="EMBL" id="CP127225">
    <property type="protein sequence ID" value="WIX07149.1"/>
    <property type="molecule type" value="Genomic_DNA"/>
</dbReference>